<evidence type="ECO:0000256" key="1">
    <source>
        <dbReference type="SAM" id="MobiDB-lite"/>
    </source>
</evidence>
<keyword evidence="3" id="KW-1185">Reference proteome</keyword>
<name>A0A317Y279_9BASI</name>
<feature type="region of interest" description="Disordered" evidence="1">
    <location>
        <begin position="1"/>
        <end position="20"/>
    </location>
</feature>
<feature type="region of interest" description="Disordered" evidence="1">
    <location>
        <begin position="45"/>
        <end position="66"/>
    </location>
</feature>
<dbReference type="EMBL" id="KZ819188">
    <property type="protein sequence ID" value="PWZ03719.1"/>
    <property type="molecule type" value="Genomic_DNA"/>
</dbReference>
<proteinExistence type="predicted"/>
<organism evidence="2 3">
    <name type="scientific">Testicularia cyperi</name>
    <dbReference type="NCBI Taxonomy" id="1882483"/>
    <lineage>
        <taxon>Eukaryota</taxon>
        <taxon>Fungi</taxon>
        <taxon>Dikarya</taxon>
        <taxon>Basidiomycota</taxon>
        <taxon>Ustilaginomycotina</taxon>
        <taxon>Ustilaginomycetes</taxon>
        <taxon>Ustilaginales</taxon>
        <taxon>Anthracoideaceae</taxon>
        <taxon>Testicularia</taxon>
    </lineage>
</organism>
<dbReference type="Proteomes" id="UP000246740">
    <property type="component" value="Unassembled WGS sequence"/>
</dbReference>
<evidence type="ECO:0000313" key="2">
    <source>
        <dbReference type="EMBL" id="PWZ03719.1"/>
    </source>
</evidence>
<gene>
    <name evidence="2" type="ORF">BCV70DRAFT_22327</name>
</gene>
<sequence length="181" mass="19726">MTAGTAHRTWQRWGRQPGRPRALDSRCLLAVVSIPRLKLTRAKRRAGPTMRCRPAATMNQAEQPSGPDLVRAAGTCAFRAVLTCACTVLESDRHASADTPAASLESMQHIDASCSLAYALARHPFFQADSKTIALTQSNAMPVSPLHSCPCLRISTCYAGRSDLPQLEVDRHAKTLLMQPF</sequence>
<accession>A0A317Y279</accession>
<dbReference type="InParanoid" id="A0A317Y279"/>
<reference evidence="2 3" key="1">
    <citation type="journal article" date="2018" name="Mol. Biol. Evol.">
        <title>Broad Genomic Sampling Reveals a Smut Pathogenic Ancestry of the Fungal Clade Ustilaginomycotina.</title>
        <authorList>
            <person name="Kijpornyongpan T."/>
            <person name="Mondo S.J."/>
            <person name="Barry K."/>
            <person name="Sandor L."/>
            <person name="Lee J."/>
            <person name="Lipzen A."/>
            <person name="Pangilinan J."/>
            <person name="LaButti K."/>
            <person name="Hainaut M."/>
            <person name="Henrissat B."/>
            <person name="Grigoriev I.V."/>
            <person name="Spatafora J.W."/>
            <person name="Aime M.C."/>
        </authorList>
    </citation>
    <scope>NUCLEOTIDE SEQUENCE [LARGE SCALE GENOMIC DNA]</scope>
    <source>
        <strain evidence="2 3">MCA 3645</strain>
    </source>
</reference>
<dbReference type="AlphaFoldDB" id="A0A317Y279"/>
<evidence type="ECO:0000313" key="3">
    <source>
        <dbReference type="Proteomes" id="UP000246740"/>
    </source>
</evidence>
<protein>
    <submittedName>
        <fullName evidence="2">Uncharacterized protein</fullName>
    </submittedName>
</protein>